<keyword evidence="2 5" id="KW-0812">Transmembrane</keyword>
<keyword evidence="3 5" id="KW-1133">Transmembrane helix</keyword>
<feature type="transmembrane region" description="Helical" evidence="5">
    <location>
        <begin position="33"/>
        <end position="53"/>
    </location>
</feature>
<accession>A0A7X0DNB6</accession>
<dbReference type="AlphaFoldDB" id="A0A7X0DNB6"/>
<evidence type="ECO:0000256" key="2">
    <source>
        <dbReference type="ARBA" id="ARBA00022692"/>
    </source>
</evidence>
<evidence type="ECO:0000256" key="3">
    <source>
        <dbReference type="ARBA" id="ARBA00022989"/>
    </source>
</evidence>
<feature type="transmembrane region" description="Helical" evidence="5">
    <location>
        <begin position="199"/>
        <end position="222"/>
    </location>
</feature>
<dbReference type="SUPFAM" id="SSF103481">
    <property type="entry name" value="Multidrug resistance efflux transporter EmrE"/>
    <property type="match status" value="2"/>
</dbReference>
<dbReference type="PANTHER" id="PTHR32322:SF9">
    <property type="entry name" value="AMINO-ACID METABOLITE EFFLUX PUMP-RELATED"/>
    <property type="match status" value="1"/>
</dbReference>
<evidence type="ECO:0000259" key="6">
    <source>
        <dbReference type="Pfam" id="PF00892"/>
    </source>
</evidence>
<reference evidence="7 8" key="1">
    <citation type="submission" date="2020-08" db="EMBL/GenBank/DDBJ databases">
        <title>Genomic Encyclopedia of Type Strains, Phase IV (KMG-IV): sequencing the most valuable type-strain genomes for metagenomic binning, comparative biology and taxonomic classification.</title>
        <authorList>
            <person name="Goeker M."/>
        </authorList>
    </citation>
    <scope>NUCLEOTIDE SEQUENCE [LARGE SCALE GENOMIC DNA]</scope>
    <source>
        <strain evidence="7 8">DSM 11590</strain>
    </source>
</reference>
<evidence type="ECO:0000313" key="7">
    <source>
        <dbReference type="EMBL" id="MBB6211968.1"/>
    </source>
</evidence>
<dbReference type="RefSeq" id="WP_184265204.1">
    <property type="nucleotide sequence ID" value="NZ_JACIIX010000015.1"/>
</dbReference>
<dbReference type="Proteomes" id="UP000544872">
    <property type="component" value="Unassembled WGS sequence"/>
</dbReference>
<organism evidence="7 8">
    <name type="scientific">Novispirillum itersonii</name>
    <name type="common">Aquaspirillum itersonii</name>
    <dbReference type="NCBI Taxonomy" id="189"/>
    <lineage>
        <taxon>Bacteria</taxon>
        <taxon>Pseudomonadati</taxon>
        <taxon>Pseudomonadota</taxon>
        <taxon>Alphaproteobacteria</taxon>
        <taxon>Rhodospirillales</taxon>
        <taxon>Novispirillaceae</taxon>
        <taxon>Novispirillum</taxon>
    </lineage>
</organism>
<sequence length="285" mass="30385">MSIRDTLLALFVMVLWGANYVAVKLGVSEFPPLLLITLRFAVVAVLLVPFYRITRKQVPGVLLLSFTFGSAHFALLFVALKMTEAGTSALLLQLGVPFSTLLGVVFLGDRLGVWRVSGLLVAFAGAAVLAWGPNVPAIGPAVLLVVSAFFWAVSNLLVKKVTDVSPIALTGWMSLFAVPQCLLWTLIFETGHIAAIEQAHLIGWGAMLYTAIGSSIVAYGLWYWLLGRYTVSQVVPISLLNPVFGVLVGAWVLGESIGPEKIAGGLLTLGGVGIILWRQAKKGAA</sequence>
<protein>
    <submittedName>
        <fullName evidence="7">O-acetylserine/cysteine efflux transporter</fullName>
    </submittedName>
</protein>
<dbReference type="PANTHER" id="PTHR32322">
    <property type="entry name" value="INNER MEMBRANE TRANSPORTER"/>
    <property type="match status" value="1"/>
</dbReference>
<proteinExistence type="predicted"/>
<dbReference type="InterPro" id="IPR037185">
    <property type="entry name" value="EmrE-like"/>
</dbReference>
<feature type="transmembrane region" description="Helical" evidence="5">
    <location>
        <begin position="60"/>
        <end position="80"/>
    </location>
</feature>
<dbReference type="GO" id="GO:0016020">
    <property type="term" value="C:membrane"/>
    <property type="evidence" value="ECO:0007669"/>
    <property type="project" value="UniProtKB-SubCell"/>
</dbReference>
<comment type="caution">
    <text evidence="7">The sequence shown here is derived from an EMBL/GenBank/DDBJ whole genome shotgun (WGS) entry which is preliminary data.</text>
</comment>
<dbReference type="Gene3D" id="1.10.3730.20">
    <property type="match status" value="1"/>
</dbReference>
<feature type="transmembrane region" description="Helical" evidence="5">
    <location>
        <begin position="234"/>
        <end position="254"/>
    </location>
</feature>
<feature type="domain" description="EamA" evidence="6">
    <location>
        <begin position="7"/>
        <end position="129"/>
    </location>
</feature>
<evidence type="ECO:0000256" key="1">
    <source>
        <dbReference type="ARBA" id="ARBA00004141"/>
    </source>
</evidence>
<feature type="transmembrane region" description="Helical" evidence="5">
    <location>
        <begin position="137"/>
        <end position="158"/>
    </location>
</feature>
<feature type="transmembrane region" description="Helical" evidence="5">
    <location>
        <begin position="113"/>
        <end position="131"/>
    </location>
</feature>
<dbReference type="Pfam" id="PF00892">
    <property type="entry name" value="EamA"/>
    <property type="match status" value="2"/>
</dbReference>
<dbReference type="InterPro" id="IPR000620">
    <property type="entry name" value="EamA_dom"/>
</dbReference>
<evidence type="ECO:0000256" key="4">
    <source>
        <dbReference type="ARBA" id="ARBA00023136"/>
    </source>
</evidence>
<dbReference type="EMBL" id="JACIIX010000015">
    <property type="protein sequence ID" value="MBB6211968.1"/>
    <property type="molecule type" value="Genomic_DNA"/>
</dbReference>
<name>A0A7X0DNB6_NOVIT</name>
<gene>
    <name evidence="7" type="ORF">FHS48_003414</name>
</gene>
<feature type="transmembrane region" description="Helical" evidence="5">
    <location>
        <begin position="260"/>
        <end position="277"/>
    </location>
</feature>
<feature type="transmembrane region" description="Helical" evidence="5">
    <location>
        <begin position="7"/>
        <end position="27"/>
    </location>
</feature>
<keyword evidence="8" id="KW-1185">Reference proteome</keyword>
<feature type="transmembrane region" description="Helical" evidence="5">
    <location>
        <begin position="167"/>
        <end position="187"/>
    </location>
</feature>
<keyword evidence="4 5" id="KW-0472">Membrane</keyword>
<evidence type="ECO:0000256" key="5">
    <source>
        <dbReference type="SAM" id="Phobius"/>
    </source>
</evidence>
<evidence type="ECO:0000313" key="8">
    <source>
        <dbReference type="Proteomes" id="UP000544872"/>
    </source>
</evidence>
<dbReference type="InterPro" id="IPR050638">
    <property type="entry name" value="AA-Vitamin_Transporters"/>
</dbReference>
<feature type="domain" description="EamA" evidence="6">
    <location>
        <begin position="142"/>
        <end position="276"/>
    </location>
</feature>
<comment type="subcellular location">
    <subcellularLocation>
        <location evidence="1">Membrane</location>
        <topology evidence="1">Multi-pass membrane protein</topology>
    </subcellularLocation>
</comment>
<feature type="transmembrane region" description="Helical" evidence="5">
    <location>
        <begin position="86"/>
        <end position="106"/>
    </location>
</feature>